<dbReference type="Gene3D" id="2.40.70.10">
    <property type="entry name" value="Acid Proteases"/>
    <property type="match status" value="2"/>
</dbReference>
<evidence type="ECO:0000313" key="3">
    <source>
        <dbReference type="EMBL" id="AES71179.2"/>
    </source>
</evidence>
<dbReference type="eggNOG" id="KOG1339">
    <property type="taxonomic scope" value="Eukaryota"/>
</dbReference>
<dbReference type="GO" id="GO:0004190">
    <property type="term" value="F:aspartic-type endopeptidase activity"/>
    <property type="evidence" value="ECO:0007669"/>
    <property type="project" value="InterPro"/>
</dbReference>
<feature type="domain" description="Peptidase A1" evidence="2">
    <location>
        <begin position="18"/>
        <end position="208"/>
    </location>
</feature>
<keyword evidence="3" id="KW-0645">Protease</keyword>
<accession>A0A0C3VII4</accession>
<organism evidence="3 5">
    <name type="scientific">Medicago truncatula</name>
    <name type="common">Barrel medic</name>
    <name type="synonym">Medicago tribuloides</name>
    <dbReference type="NCBI Taxonomy" id="3880"/>
    <lineage>
        <taxon>Eukaryota</taxon>
        <taxon>Viridiplantae</taxon>
        <taxon>Streptophyta</taxon>
        <taxon>Embryophyta</taxon>
        <taxon>Tracheophyta</taxon>
        <taxon>Spermatophyta</taxon>
        <taxon>Magnoliopsida</taxon>
        <taxon>eudicotyledons</taxon>
        <taxon>Gunneridae</taxon>
        <taxon>Pentapetalae</taxon>
        <taxon>rosids</taxon>
        <taxon>fabids</taxon>
        <taxon>Fabales</taxon>
        <taxon>Fabaceae</taxon>
        <taxon>Papilionoideae</taxon>
        <taxon>50 kb inversion clade</taxon>
        <taxon>NPAAA clade</taxon>
        <taxon>Hologalegina</taxon>
        <taxon>IRL clade</taxon>
        <taxon>Trifolieae</taxon>
        <taxon>Medicago</taxon>
    </lineage>
</organism>
<protein>
    <submittedName>
        <fullName evidence="3">Eukaryotic aspartyl protease family protein</fullName>
    </submittedName>
</protein>
<reference evidence="4" key="3">
    <citation type="submission" date="2015-04" db="UniProtKB">
        <authorList>
            <consortium name="EnsemblPlants"/>
        </authorList>
    </citation>
    <scope>IDENTIFICATION</scope>
    <source>
        <strain evidence="4">cv. Jemalong A17</strain>
    </source>
</reference>
<dbReference type="InterPro" id="IPR033121">
    <property type="entry name" value="PEPTIDASE_A1"/>
</dbReference>
<dbReference type="PANTHER" id="PTHR13683:SF800">
    <property type="entry name" value="EUKARYOTIC ASPARTYL PROTEASE FAMILY PROTEIN"/>
    <property type="match status" value="1"/>
</dbReference>
<gene>
    <name evidence="3" type="ordered locus">MTR_3g070980</name>
</gene>
<dbReference type="AlphaFoldDB" id="G7JBT9"/>
<accession>G7JBT9</accession>
<reference evidence="3 5" key="1">
    <citation type="journal article" date="2011" name="Nature">
        <title>The Medicago genome provides insight into the evolution of rhizobial symbioses.</title>
        <authorList>
            <person name="Young N.D."/>
            <person name="Debelle F."/>
            <person name="Oldroyd G.E."/>
            <person name="Geurts R."/>
            <person name="Cannon S.B."/>
            <person name="Udvardi M.K."/>
            <person name="Benedito V.A."/>
            <person name="Mayer K.F."/>
            <person name="Gouzy J."/>
            <person name="Schoof H."/>
            <person name="Van de Peer Y."/>
            <person name="Proost S."/>
            <person name="Cook D.R."/>
            <person name="Meyers B.C."/>
            <person name="Spannagl M."/>
            <person name="Cheung F."/>
            <person name="De Mita S."/>
            <person name="Krishnakumar V."/>
            <person name="Gundlach H."/>
            <person name="Zhou S."/>
            <person name="Mudge J."/>
            <person name="Bharti A.K."/>
            <person name="Murray J.D."/>
            <person name="Naoumkina M.A."/>
            <person name="Rosen B."/>
            <person name="Silverstein K.A."/>
            <person name="Tang H."/>
            <person name="Rombauts S."/>
            <person name="Zhao P.X."/>
            <person name="Zhou P."/>
            <person name="Barbe V."/>
            <person name="Bardou P."/>
            <person name="Bechner M."/>
            <person name="Bellec A."/>
            <person name="Berger A."/>
            <person name="Berges H."/>
            <person name="Bidwell S."/>
            <person name="Bisseling T."/>
            <person name="Choisne N."/>
            <person name="Couloux A."/>
            <person name="Denny R."/>
            <person name="Deshpande S."/>
            <person name="Dai X."/>
            <person name="Doyle J.J."/>
            <person name="Dudez A.M."/>
            <person name="Farmer A.D."/>
            <person name="Fouteau S."/>
            <person name="Franken C."/>
            <person name="Gibelin C."/>
            <person name="Gish J."/>
            <person name="Goldstein S."/>
            <person name="Gonzalez A.J."/>
            <person name="Green P.J."/>
            <person name="Hallab A."/>
            <person name="Hartog M."/>
            <person name="Hua A."/>
            <person name="Humphray S.J."/>
            <person name="Jeong D.H."/>
            <person name="Jing Y."/>
            <person name="Jocker A."/>
            <person name="Kenton S.M."/>
            <person name="Kim D.J."/>
            <person name="Klee K."/>
            <person name="Lai H."/>
            <person name="Lang C."/>
            <person name="Lin S."/>
            <person name="Macmil S.L."/>
            <person name="Magdelenat G."/>
            <person name="Matthews L."/>
            <person name="McCorrison J."/>
            <person name="Monaghan E.L."/>
            <person name="Mun J.H."/>
            <person name="Najar F.Z."/>
            <person name="Nicholson C."/>
            <person name="Noirot C."/>
            <person name="O'Bleness M."/>
            <person name="Paule C.R."/>
            <person name="Poulain J."/>
            <person name="Prion F."/>
            <person name="Qin B."/>
            <person name="Qu C."/>
            <person name="Retzel E.F."/>
            <person name="Riddle C."/>
            <person name="Sallet E."/>
            <person name="Samain S."/>
            <person name="Samson N."/>
            <person name="Sanders I."/>
            <person name="Saurat O."/>
            <person name="Scarpelli C."/>
            <person name="Schiex T."/>
            <person name="Segurens B."/>
            <person name="Severin A.J."/>
            <person name="Sherrier D.J."/>
            <person name="Shi R."/>
            <person name="Sims S."/>
            <person name="Singer S.R."/>
            <person name="Sinharoy S."/>
            <person name="Sterck L."/>
            <person name="Viollet A."/>
            <person name="Wang B.B."/>
            <person name="Wang K."/>
            <person name="Wang M."/>
            <person name="Wang X."/>
            <person name="Warfsmann J."/>
            <person name="Weissenbach J."/>
            <person name="White D.D."/>
            <person name="White J.D."/>
            <person name="Wiley G.B."/>
            <person name="Wincker P."/>
            <person name="Xing Y."/>
            <person name="Yang L."/>
            <person name="Yao Z."/>
            <person name="Ying F."/>
            <person name="Zhai J."/>
            <person name="Zhou L."/>
            <person name="Zuber A."/>
            <person name="Denarie J."/>
            <person name="Dixon R.A."/>
            <person name="May G.D."/>
            <person name="Schwartz D.C."/>
            <person name="Rogers J."/>
            <person name="Quetier F."/>
            <person name="Town C.D."/>
            <person name="Roe B.A."/>
        </authorList>
    </citation>
    <scope>NUCLEOTIDE SEQUENCE [LARGE SCALE GENOMIC DNA]</scope>
    <source>
        <strain evidence="3">A17</strain>
        <strain evidence="4 5">cv. Jemalong A17</strain>
    </source>
</reference>
<dbReference type="PaxDb" id="3880-AES71179"/>
<evidence type="ECO:0000259" key="2">
    <source>
        <dbReference type="PROSITE" id="PS51767"/>
    </source>
</evidence>
<dbReference type="Pfam" id="PF14543">
    <property type="entry name" value="TAXi_N"/>
    <property type="match status" value="1"/>
</dbReference>
<keyword evidence="5" id="KW-1185">Reference proteome</keyword>
<evidence type="ECO:0000313" key="5">
    <source>
        <dbReference type="Proteomes" id="UP000002051"/>
    </source>
</evidence>
<evidence type="ECO:0000256" key="1">
    <source>
        <dbReference type="ARBA" id="ARBA00007447"/>
    </source>
</evidence>
<sequence length="208" mass="23215">MTNSFFYDPLKISIVGGYTVSLKIGYPGQSFDVFIDTGSDLTWDKYKLYKLHNNFVYVRIKLAIYVDGLQTKGFLVQDNIPLESSDRTLQRPKCTNILKVTDKKPKPISKGILGLGHGETSILSQLKSKGLIKNVVGHCFSGKEGQGGNTKIDLEGRYFSEPANLIFDEKLTFIKDLQLIFDSGTTLSAFNSKDHKVLVDPESKNLIN</sequence>
<dbReference type="EMBL" id="CM001219">
    <property type="protein sequence ID" value="AES71179.2"/>
    <property type="molecule type" value="Genomic_DNA"/>
</dbReference>
<dbReference type="STRING" id="3880.G7JBT9"/>
<dbReference type="InterPro" id="IPR001461">
    <property type="entry name" value="Aspartic_peptidase_A1"/>
</dbReference>
<dbReference type="HOGENOM" id="CLU_1322654_0_0_1"/>
<dbReference type="InterPro" id="IPR021109">
    <property type="entry name" value="Peptidase_aspartic_dom_sf"/>
</dbReference>
<reference evidence="3 5" key="2">
    <citation type="journal article" date="2014" name="BMC Genomics">
        <title>An improved genome release (version Mt4.0) for the model legume Medicago truncatula.</title>
        <authorList>
            <person name="Tang H."/>
            <person name="Krishnakumar V."/>
            <person name="Bidwell S."/>
            <person name="Rosen B."/>
            <person name="Chan A."/>
            <person name="Zhou S."/>
            <person name="Gentzbittel L."/>
            <person name="Childs K.L."/>
            <person name="Yandell M."/>
            <person name="Gundlach H."/>
            <person name="Mayer K.F."/>
            <person name="Schwartz D.C."/>
            <person name="Town C.D."/>
        </authorList>
    </citation>
    <scope>GENOME REANNOTATION</scope>
    <source>
        <strain evidence="4 5">cv. Jemalong A17</strain>
    </source>
</reference>
<proteinExistence type="inferred from homology"/>
<dbReference type="Proteomes" id="UP000002051">
    <property type="component" value="Chromosome 3"/>
</dbReference>
<dbReference type="PANTHER" id="PTHR13683">
    <property type="entry name" value="ASPARTYL PROTEASES"/>
    <property type="match status" value="1"/>
</dbReference>
<dbReference type="SUPFAM" id="SSF50630">
    <property type="entry name" value="Acid proteases"/>
    <property type="match status" value="1"/>
</dbReference>
<evidence type="ECO:0000313" key="4">
    <source>
        <dbReference type="EnsemblPlants" id="AES71179"/>
    </source>
</evidence>
<dbReference type="EnsemblPlants" id="AES71179">
    <property type="protein sequence ID" value="AES71179"/>
    <property type="gene ID" value="MTR_3g070980"/>
</dbReference>
<dbReference type="GO" id="GO:0006508">
    <property type="term" value="P:proteolysis"/>
    <property type="evidence" value="ECO:0007669"/>
    <property type="project" value="UniProtKB-KW"/>
</dbReference>
<dbReference type="InterPro" id="IPR032861">
    <property type="entry name" value="TAXi_N"/>
</dbReference>
<comment type="similarity">
    <text evidence="1">Belongs to the peptidase A1 family.</text>
</comment>
<dbReference type="PROSITE" id="PS51767">
    <property type="entry name" value="PEPTIDASE_A1"/>
    <property type="match status" value="1"/>
</dbReference>
<keyword evidence="3" id="KW-0378">Hydrolase</keyword>
<name>G7JBT9_MEDTR</name>